<dbReference type="InterPro" id="IPR001059">
    <property type="entry name" value="Transl_elong_P/YeiP_cen"/>
</dbReference>
<evidence type="ECO:0000313" key="4">
    <source>
        <dbReference type="EMBL" id="QDT00138.1"/>
    </source>
</evidence>
<dbReference type="SUPFAM" id="SSF50249">
    <property type="entry name" value="Nucleic acid-binding proteins"/>
    <property type="match status" value="2"/>
</dbReference>
<dbReference type="RefSeq" id="WP_145061420.1">
    <property type="nucleotide sequence ID" value="NZ_CP036263.1"/>
</dbReference>
<dbReference type="KEGG" id="amob:HG15A2_34730"/>
<dbReference type="PANTHER" id="PTHR30053:SF14">
    <property type="entry name" value="TRANSLATION ELONGATION FACTOR KOW-LIKE DOMAIN-CONTAINING PROTEIN"/>
    <property type="match status" value="1"/>
</dbReference>
<proteinExistence type="inferred from homology"/>
<dbReference type="Pfam" id="PF08207">
    <property type="entry name" value="EFP_N"/>
    <property type="match status" value="1"/>
</dbReference>
<dbReference type="InterPro" id="IPR020599">
    <property type="entry name" value="Transl_elong_fac_P/YeiP"/>
</dbReference>
<dbReference type="EMBL" id="CP036263">
    <property type="protein sequence ID" value="QDT00138.1"/>
    <property type="molecule type" value="Genomic_DNA"/>
</dbReference>
<evidence type="ECO:0000259" key="3">
    <source>
        <dbReference type="SMART" id="SM01185"/>
    </source>
</evidence>
<feature type="domain" description="Elongation factor P C-terminal" evidence="2">
    <location>
        <begin position="131"/>
        <end position="186"/>
    </location>
</feature>
<dbReference type="InterPro" id="IPR012340">
    <property type="entry name" value="NA-bd_OB-fold"/>
</dbReference>
<keyword evidence="5" id="KW-1185">Reference proteome</keyword>
<dbReference type="InterPro" id="IPR013852">
    <property type="entry name" value="Transl_elong_P/YeiP_CS"/>
</dbReference>
<dbReference type="PROSITE" id="PS01275">
    <property type="entry name" value="EFP"/>
    <property type="match status" value="1"/>
</dbReference>
<dbReference type="PANTHER" id="PTHR30053">
    <property type="entry name" value="ELONGATION FACTOR P"/>
    <property type="match status" value="1"/>
</dbReference>
<evidence type="ECO:0000313" key="5">
    <source>
        <dbReference type="Proteomes" id="UP000319852"/>
    </source>
</evidence>
<dbReference type="SMART" id="SM01185">
    <property type="entry name" value="EFP"/>
    <property type="match status" value="1"/>
</dbReference>
<organism evidence="4 5">
    <name type="scientific">Adhaeretor mobilis</name>
    <dbReference type="NCBI Taxonomy" id="1930276"/>
    <lineage>
        <taxon>Bacteria</taxon>
        <taxon>Pseudomonadati</taxon>
        <taxon>Planctomycetota</taxon>
        <taxon>Planctomycetia</taxon>
        <taxon>Pirellulales</taxon>
        <taxon>Lacipirellulaceae</taxon>
        <taxon>Adhaeretor</taxon>
    </lineage>
</organism>
<dbReference type="SUPFAM" id="SSF50104">
    <property type="entry name" value="Translation proteins SH3-like domain"/>
    <property type="match status" value="1"/>
</dbReference>
<name>A0A517MZA2_9BACT</name>
<dbReference type="NCBIfam" id="NF001810">
    <property type="entry name" value="PRK00529.1"/>
    <property type="match status" value="1"/>
</dbReference>
<dbReference type="SMART" id="SM00841">
    <property type="entry name" value="Elong-fact-P_C"/>
    <property type="match status" value="1"/>
</dbReference>
<accession>A0A517MZA2</accession>
<dbReference type="InterPro" id="IPR008991">
    <property type="entry name" value="Translation_prot_SH3-like_sf"/>
</dbReference>
<dbReference type="Proteomes" id="UP000319852">
    <property type="component" value="Chromosome"/>
</dbReference>
<dbReference type="Pfam" id="PF09285">
    <property type="entry name" value="Elong-fact-P_C"/>
    <property type="match status" value="1"/>
</dbReference>
<sequence length="187" mass="20885">MLAKDTKPGAIIKQNEAPLIIESVMVQSPSARGGATLYKFRARNLVTKQKVDLSCKGTDNLEEADFQRREATFMFADAEQIHFLDQEDYNQWSLLAADIEEEMQYVTEDLQGILVLIYDEQCVGIQLPATVELKITECDPGVKGNSATSRNKPAKLETGLTIQVPEYLKQDQVVKIDTRTGAFLSRA</sequence>
<keyword evidence="4" id="KW-0251">Elongation factor</keyword>
<dbReference type="PIRSF" id="PIRSF005901">
    <property type="entry name" value="EF-P"/>
    <property type="match status" value="1"/>
</dbReference>
<comment type="similarity">
    <text evidence="1">Belongs to the elongation factor P family.</text>
</comment>
<dbReference type="GO" id="GO:0005829">
    <property type="term" value="C:cytosol"/>
    <property type="evidence" value="ECO:0007669"/>
    <property type="project" value="UniProtKB-ARBA"/>
</dbReference>
<dbReference type="Gene3D" id="2.30.30.30">
    <property type="match status" value="1"/>
</dbReference>
<dbReference type="InterPro" id="IPR015365">
    <property type="entry name" value="Elong-fact-P_C"/>
</dbReference>
<feature type="domain" description="Translation elongation factor P/YeiP central" evidence="3">
    <location>
        <begin position="68"/>
        <end position="123"/>
    </location>
</feature>
<dbReference type="AlphaFoldDB" id="A0A517MZA2"/>
<dbReference type="InterPro" id="IPR013185">
    <property type="entry name" value="Transl_elong_KOW-like"/>
</dbReference>
<evidence type="ECO:0000256" key="1">
    <source>
        <dbReference type="ARBA" id="ARBA00009479"/>
    </source>
</evidence>
<dbReference type="InterPro" id="IPR014722">
    <property type="entry name" value="Rib_uL2_dom2"/>
</dbReference>
<reference evidence="4 5" key="1">
    <citation type="submission" date="2019-02" db="EMBL/GenBank/DDBJ databases">
        <title>Deep-cultivation of Planctomycetes and their phenomic and genomic characterization uncovers novel biology.</title>
        <authorList>
            <person name="Wiegand S."/>
            <person name="Jogler M."/>
            <person name="Boedeker C."/>
            <person name="Pinto D."/>
            <person name="Vollmers J."/>
            <person name="Rivas-Marin E."/>
            <person name="Kohn T."/>
            <person name="Peeters S.H."/>
            <person name="Heuer A."/>
            <person name="Rast P."/>
            <person name="Oberbeckmann S."/>
            <person name="Bunk B."/>
            <person name="Jeske O."/>
            <person name="Meyerdierks A."/>
            <person name="Storesund J.E."/>
            <person name="Kallscheuer N."/>
            <person name="Luecker S."/>
            <person name="Lage O.M."/>
            <person name="Pohl T."/>
            <person name="Merkel B.J."/>
            <person name="Hornburger P."/>
            <person name="Mueller R.-W."/>
            <person name="Bruemmer F."/>
            <person name="Labrenz M."/>
            <person name="Spormann A.M."/>
            <person name="Op den Camp H."/>
            <person name="Overmann J."/>
            <person name="Amann R."/>
            <person name="Jetten M.S.M."/>
            <person name="Mascher T."/>
            <person name="Medema M.H."/>
            <person name="Devos D.P."/>
            <person name="Kaster A.-K."/>
            <person name="Ovreas L."/>
            <person name="Rohde M."/>
            <person name="Galperin M.Y."/>
            <person name="Jogler C."/>
        </authorList>
    </citation>
    <scope>NUCLEOTIDE SEQUENCE [LARGE SCALE GENOMIC DNA]</scope>
    <source>
        <strain evidence="4 5">HG15A2</strain>
    </source>
</reference>
<keyword evidence="4" id="KW-0648">Protein biosynthesis</keyword>
<evidence type="ECO:0000259" key="2">
    <source>
        <dbReference type="SMART" id="SM00841"/>
    </source>
</evidence>
<dbReference type="Pfam" id="PF01132">
    <property type="entry name" value="EFP"/>
    <property type="match status" value="1"/>
</dbReference>
<dbReference type="CDD" id="cd05794">
    <property type="entry name" value="S1_EF-P_repeat_2"/>
    <property type="match status" value="1"/>
</dbReference>
<dbReference type="GO" id="GO:0003746">
    <property type="term" value="F:translation elongation factor activity"/>
    <property type="evidence" value="ECO:0007669"/>
    <property type="project" value="UniProtKB-KW"/>
</dbReference>
<dbReference type="FunFam" id="2.40.50.140:FF:000004">
    <property type="entry name" value="Elongation factor P"/>
    <property type="match status" value="1"/>
</dbReference>
<protein>
    <submittedName>
        <fullName evidence="4">Elongation factor P-like protein</fullName>
    </submittedName>
</protein>
<gene>
    <name evidence="4" type="primary">yeiP</name>
    <name evidence="4" type="ORF">HG15A2_34730</name>
</gene>
<dbReference type="Gene3D" id="2.40.50.140">
    <property type="entry name" value="Nucleic acid-binding proteins"/>
    <property type="match status" value="2"/>
</dbReference>
<dbReference type="GO" id="GO:0043043">
    <property type="term" value="P:peptide biosynthetic process"/>
    <property type="evidence" value="ECO:0007669"/>
    <property type="project" value="InterPro"/>
</dbReference>
<dbReference type="OrthoDB" id="9801844at2"/>